<evidence type="ECO:0000313" key="3">
    <source>
        <dbReference type="Proteomes" id="UP001341840"/>
    </source>
</evidence>
<feature type="region of interest" description="Disordered" evidence="1">
    <location>
        <begin position="1"/>
        <end position="22"/>
    </location>
</feature>
<name>A0ABU6YR98_9FABA</name>
<proteinExistence type="predicted"/>
<gene>
    <name evidence="2" type="ORF">PIB30_078669</name>
</gene>
<dbReference type="Proteomes" id="UP001341840">
    <property type="component" value="Unassembled WGS sequence"/>
</dbReference>
<organism evidence="2 3">
    <name type="scientific">Stylosanthes scabra</name>
    <dbReference type="NCBI Taxonomy" id="79078"/>
    <lineage>
        <taxon>Eukaryota</taxon>
        <taxon>Viridiplantae</taxon>
        <taxon>Streptophyta</taxon>
        <taxon>Embryophyta</taxon>
        <taxon>Tracheophyta</taxon>
        <taxon>Spermatophyta</taxon>
        <taxon>Magnoliopsida</taxon>
        <taxon>eudicotyledons</taxon>
        <taxon>Gunneridae</taxon>
        <taxon>Pentapetalae</taxon>
        <taxon>rosids</taxon>
        <taxon>fabids</taxon>
        <taxon>Fabales</taxon>
        <taxon>Fabaceae</taxon>
        <taxon>Papilionoideae</taxon>
        <taxon>50 kb inversion clade</taxon>
        <taxon>dalbergioids sensu lato</taxon>
        <taxon>Dalbergieae</taxon>
        <taxon>Pterocarpus clade</taxon>
        <taxon>Stylosanthes</taxon>
    </lineage>
</organism>
<protein>
    <submittedName>
        <fullName evidence="2">Uncharacterized protein</fullName>
    </submittedName>
</protein>
<feature type="non-terminal residue" evidence="2">
    <location>
        <position position="97"/>
    </location>
</feature>
<accession>A0ABU6YR98</accession>
<comment type="caution">
    <text evidence="2">The sequence shown here is derived from an EMBL/GenBank/DDBJ whole genome shotgun (WGS) entry which is preliminary data.</text>
</comment>
<sequence>MSSRYEVLAKNNGNETINENHSRDEVQMQILVGLKSGKNSKEFISGSNMRKAEALVASQIQNPLTQEASHSGSAQFSPTSTFFLDRNQEVPLSTSLK</sequence>
<keyword evidence="3" id="KW-1185">Reference proteome</keyword>
<reference evidence="2 3" key="1">
    <citation type="journal article" date="2023" name="Plants (Basel)">
        <title>Bridging the Gap: Combining Genomics and Transcriptomics Approaches to Understand Stylosanthes scabra, an Orphan Legume from the Brazilian Caatinga.</title>
        <authorList>
            <person name="Ferreira-Neto J.R.C."/>
            <person name="da Silva M.D."/>
            <person name="Binneck E."/>
            <person name="de Melo N.F."/>
            <person name="da Silva R.H."/>
            <person name="de Melo A.L.T.M."/>
            <person name="Pandolfi V."/>
            <person name="Bustamante F.O."/>
            <person name="Brasileiro-Vidal A.C."/>
            <person name="Benko-Iseppon A.M."/>
        </authorList>
    </citation>
    <scope>NUCLEOTIDE SEQUENCE [LARGE SCALE GENOMIC DNA]</scope>
    <source>
        <tissue evidence="2">Leaves</tissue>
    </source>
</reference>
<evidence type="ECO:0000256" key="1">
    <source>
        <dbReference type="SAM" id="MobiDB-lite"/>
    </source>
</evidence>
<evidence type="ECO:0000313" key="2">
    <source>
        <dbReference type="EMBL" id="MED6211976.1"/>
    </source>
</evidence>
<dbReference type="EMBL" id="JASCZI010242748">
    <property type="protein sequence ID" value="MED6211976.1"/>
    <property type="molecule type" value="Genomic_DNA"/>
</dbReference>